<dbReference type="Pfam" id="PF13672">
    <property type="entry name" value="PP2C_2"/>
    <property type="match status" value="1"/>
</dbReference>
<dbReference type="Proteomes" id="UP000290637">
    <property type="component" value="Chromosome"/>
</dbReference>
<evidence type="ECO:0000259" key="1">
    <source>
        <dbReference type="PROSITE" id="PS51746"/>
    </source>
</evidence>
<dbReference type="InterPro" id="IPR001932">
    <property type="entry name" value="PPM-type_phosphatase-like_dom"/>
</dbReference>
<reference evidence="2 3" key="1">
    <citation type="submission" date="2019-02" db="EMBL/GenBank/DDBJ databases">
        <title>Draft Genome Sequences of Six Type Strains of the Genus Massilia.</title>
        <authorList>
            <person name="Miess H."/>
            <person name="Frediansyhah A."/>
            <person name="Gross H."/>
        </authorList>
    </citation>
    <scope>NUCLEOTIDE SEQUENCE [LARGE SCALE GENOMIC DNA]</scope>
    <source>
        <strain evidence="2 3">DSM 17473</strain>
    </source>
</reference>
<evidence type="ECO:0000313" key="2">
    <source>
        <dbReference type="EMBL" id="QBE66633.1"/>
    </source>
</evidence>
<protein>
    <submittedName>
        <fullName evidence="2">Serine/threonine-protein phosphatase</fullName>
    </submittedName>
</protein>
<dbReference type="InterPro" id="IPR036457">
    <property type="entry name" value="PPM-type-like_dom_sf"/>
</dbReference>
<dbReference type="OrthoDB" id="9801841at2"/>
<gene>
    <name evidence="2" type="ORF">EWM63_29715</name>
</gene>
<proteinExistence type="predicted"/>
<dbReference type="SUPFAM" id="SSF81606">
    <property type="entry name" value="PP2C-like"/>
    <property type="match status" value="1"/>
</dbReference>
<dbReference type="CDD" id="cd00143">
    <property type="entry name" value="PP2Cc"/>
    <property type="match status" value="1"/>
</dbReference>
<dbReference type="EMBL" id="CP035913">
    <property type="protein sequence ID" value="QBE66633.1"/>
    <property type="molecule type" value="Genomic_DNA"/>
</dbReference>
<keyword evidence="3" id="KW-1185">Reference proteome</keyword>
<dbReference type="AlphaFoldDB" id="A0A4V0Z4E2"/>
<dbReference type="PROSITE" id="PS51746">
    <property type="entry name" value="PPM_2"/>
    <property type="match status" value="1"/>
</dbReference>
<dbReference type="KEGG" id="plue:EWM63_29715"/>
<feature type="domain" description="PPM-type phosphatase" evidence="1">
    <location>
        <begin position="38"/>
        <end position="307"/>
    </location>
</feature>
<sequence>MRPAAPARRPHQLTAGGILGSWKQLSPSQYHALGLGTAFGVTDVGKVRTSNQDNFHISPELGLLVVADGMGGHEGGEIASTEAIGQLCCFIAAARGQASTAPYDADATAAVFRASAFDPVAADPDATWTDATMKAMITLHDAVEFANARVYAENIARHHADGTGMGTTLTGMWQPAPRGPVFLFHVGDSRLYCWRGGRLEQLTRDQTLYQQALDLGMPGPLPPRNLLLQALGPTATVKPELLTRTVAPGDVYLLCSDGLYGDAAPDAIAAILARARDDNLDACCADLVAMATQNGGRDNITAVLLRCPD</sequence>
<name>A0A4V0Z4E2_9BURK</name>
<dbReference type="SMART" id="SM00332">
    <property type="entry name" value="PP2Cc"/>
    <property type="match status" value="1"/>
</dbReference>
<accession>A0A4V0Z4E2</accession>
<dbReference type="SMART" id="SM00331">
    <property type="entry name" value="PP2C_SIG"/>
    <property type="match status" value="1"/>
</dbReference>
<organism evidence="2 3">
    <name type="scientific">Pseudoduganella lutea</name>
    <dbReference type="NCBI Taxonomy" id="321985"/>
    <lineage>
        <taxon>Bacteria</taxon>
        <taxon>Pseudomonadati</taxon>
        <taxon>Pseudomonadota</taxon>
        <taxon>Betaproteobacteria</taxon>
        <taxon>Burkholderiales</taxon>
        <taxon>Oxalobacteraceae</taxon>
        <taxon>Telluria group</taxon>
        <taxon>Pseudoduganella</taxon>
    </lineage>
</organism>
<evidence type="ECO:0000313" key="3">
    <source>
        <dbReference type="Proteomes" id="UP000290637"/>
    </source>
</evidence>
<dbReference type="Gene3D" id="3.60.40.10">
    <property type="entry name" value="PPM-type phosphatase domain"/>
    <property type="match status" value="1"/>
</dbReference>